<gene>
    <name evidence="3" type="ORF">J512_4228</name>
</gene>
<feature type="region of interest" description="Disordered" evidence="1">
    <location>
        <begin position="112"/>
        <end position="139"/>
    </location>
</feature>
<dbReference type="Proteomes" id="UP000020595">
    <property type="component" value="Unassembled WGS sequence"/>
</dbReference>
<feature type="chain" id="PRO_5001446737" evidence="2">
    <location>
        <begin position="22"/>
        <end position="139"/>
    </location>
</feature>
<dbReference type="PATRIC" id="fig|1310613.3.peg.4027"/>
<protein>
    <submittedName>
        <fullName evidence="3">Uncharacterized protein</fullName>
    </submittedName>
</protein>
<reference evidence="3 4" key="1">
    <citation type="submission" date="2014-02" db="EMBL/GenBank/DDBJ databases">
        <title>Comparative genomics and transcriptomics to identify genetic mechanisms underlying the emergence of carbapenem resistant Acinetobacter baumannii (CRAb).</title>
        <authorList>
            <person name="Harris A.D."/>
            <person name="Johnson K.J."/>
            <person name="George J."/>
            <person name="Shefchek K."/>
            <person name="Daugherty S.C."/>
            <person name="Parankush S."/>
            <person name="Sadzewicz L."/>
            <person name="Tallon L."/>
            <person name="Sengamalay N."/>
            <person name="Hazen T.H."/>
            <person name="Rasko D.A."/>
        </authorList>
    </citation>
    <scope>NUCLEOTIDE SEQUENCE [LARGE SCALE GENOMIC DNA]</scope>
    <source>
        <strain evidence="3 4">1295743</strain>
    </source>
</reference>
<proteinExistence type="predicted"/>
<feature type="compositionally biased region" description="Polar residues" evidence="1">
    <location>
        <begin position="112"/>
        <end position="121"/>
    </location>
</feature>
<dbReference type="RefSeq" id="WP_000644154.1">
    <property type="nucleotide sequence ID" value="NZ_JEWH01000116.1"/>
</dbReference>
<feature type="signal peptide" evidence="2">
    <location>
        <begin position="1"/>
        <end position="21"/>
    </location>
</feature>
<evidence type="ECO:0000313" key="4">
    <source>
        <dbReference type="Proteomes" id="UP000020595"/>
    </source>
</evidence>
<keyword evidence="2" id="KW-0732">Signal</keyword>
<dbReference type="EMBL" id="JEWH01000116">
    <property type="protein sequence ID" value="EXB03248.1"/>
    <property type="molecule type" value="Genomic_DNA"/>
</dbReference>
<comment type="caution">
    <text evidence="3">The sequence shown here is derived from an EMBL/GenBank/DDBJ whole genome shotgun (WGS) entry which is preliminary data.</text>
</comment>
<dbReference type="AlphaFoldDB" id="A0A009IHA1"/>
<sequence>MKAIKILCITSSILVSSSLFAETPQPQQVNEATSKTMPYGDNPSLGRVLLYKTGKGIQNLGDSIQGASEKTSNKISEKWKDTKEFTAEKAEVVQQKADTAKVFTEQKIEQAKQNITSSRNGENIPIEQGELSKSSTTAN</sequence>
<name>A0A009IHA1_ACIB9</name>
<dbReference type="GeneID" id="92895361"/>
<evidence type="ECO:0000313" key="3">
    <source>
        <dbReference type="EMBL" id="EXB03248.1"/>
    </source>
</evidence>
<organism evidence="3 4">
    <name type="scientific">Acinetobacter baumannii (strain 1295743)</name>
    <dbReference type="NCBI Taxonomy" id="1310613"/>
    <lineage>
        <taxon>Bacteria</taxon>
        <taxon>Pseudomonadati</taxon>
        <taxon>Pseudomonadota</taxon>
        <taxon>Gammaproteobacteria</taxon>
        <taxon>Moraxellales</taxon>
        <taxon>Moraxellaceae</taxon>
        <taxon>Acinetobacter</taxon>
        <taxon>Acinetobacter calcoaceticus/baumannii complex</taxon>
    </lineage>
</organism>
<accession>A0A009IHA1</accession>
<evidence type="ECO:0000256" key="2">
    <source>
        <dbReference type="SAM" id="SignalP"/>
    </source>
</evidence>
<evidence type="ECO:0000256" key="1">
    <source>
        <dbReference type="SAM" id="MobiDB-lite"/>
    </source>
</evidence>